<evidence type="ECO:0000313" key="1">
    <source>
        <dbReference type="EMBL" id="MBX15638.1"/>
    </source>
</evidence>
<sequence>MCSLVTPCYSIPLPCTHTHTNVTSHEGHAQAHQYE</sequence>
<dbReference type="AlphaFoldDB" id="A0A2P2LCE1"/>
<dbReference type="EMBL" id="GGEC01035154">
    <property type="protein sequence ID" value="MBX15638.1"/>
    <property type="molecule type" value="Transcribed_RNA"/>
</dbReference>
<reference evidence="1" key="1">
    <citation type="submission" date="2018-02" db="EMBL/GenBank/DDBJ databases">
        <title>Rhizophora mucronata_Transcriptome.</title>
        <authorList>
            <person name="Meera S.P."/>
            <person name="Sreeshan A."/>
            <person name="Augustine A."/>
        </authorList>
    </citation>
    <scope>NUCLEOTIDE SEQUENCE</scope>
    <source>
        <tissue evidence="1">Leaf</tissue>
    </source>
</reference>
<protein>
    <submittedName>
        <fullName evidence="1">Uncharacterized protein</fullName>
    </submittedName>
</protein>
<name>A0A2P2LCE1_RHIMU</name>
<organism evidence="1">
    <name type="scientific">Rhizophora mucronata</name>
    <name type="common">Asiatic mangrove</name>
    <dbReference type="NCBI Taxonomy" id="61149"/>
    <lineage>
        <taxon>Eukaryota</taxon>
        <taxon>Viridiplantae</taxon>
        <taxon>Streptophyta</taxon>
        <taxon>Embryophyta</taxon>
        <taxon>Tracheophyta</taxon>
        <taxon>Spermatophyta</taxon>
        <taxon>Magnoliopsida</taxon>
        <taxon>eudicotyledons</taxon>
        <taxon>Gunneridae</taxon>
        <taxon>Pentapetalae</taxon>
        <taxon>rosids</taxon>
        <taxon>fabids</taxon>
        <taxon>Malpighiales</taxon>
        <taxon>Rhizophoraceae</taxon>
        <taxon>Rhizophora</taxon>
    </lineage>
</organism>
<accession>A0A2P2LCE1</accession>
<proteinExistence type="predicted"/>